<gene>
    <name evidence="2" type="ORF">SVUK_LOCUS10298</name>
</gene>
<organism evidence="2 3">
    <name type="scientific">Strongylus vulgaris</name>
    <name type="common">Blood worm</name>
    <dbReference type="NCBI Taxonomy" id="40348"/>
    <lineage>
        <taxon>Eukaryota</taxon>
        <taxon>Metazoa</taxon>
        <taxon>Ecdysozoa</taxon>
        <taxon>Nematoda</taxon>
        <taxon>Chromadorea</taxon>
        <taxon>Rhabditida</taxon>
        <taxon>Rhabditina</taxon>
        <taxon>Rhabditomorpha</taxon>
        <taxon>Strongyloidea</taxon>
        <taxon>Strongylidae</taxon>
        <taxon>Strongylus</taxon>
    </lineage>
</organism>
<evidence type="ECO:0000259" key="1">
    <source>
        <dbReference type="PROSITE" id="PS51383"/>
    </source>
</evidence>
<proteinExistence type="predicted"/>
<name>A0A3P7IQ65_STRVU</name>
<dbReference type="PROSITE" id="PS51383">
    <property type="entry name" value="YJEF_C_3"/>
    <property type="match status" value="1"/>
</dbReference>
<evidence type="ECO:0000313" key="2">
    <source>
        <dbReference type="EMBL" id="VDM75300.1"/>
    </source>
</evidence>
<dbReference type="EMBL" id="UYYB01095157">
    <property type="protein sequence ID" value="VDM75300.1"/>
    <property type="molecule type" value="Genomic_DNA"/>
</dbReference>
<evidence type="ECO:0000313" key="3">
    <source>
        <dbReference type="Proteomes" id="UP000270094"/>
    </source>
</evidence>
<keyword evidence="3" id="KW-1185">Reference proteome</keyword>
<dbReference type="AlphaFoldDB" id="A0A3P7IQ65"/>
<dbReference type="Proteomes" id="UP000270094">
    <property type="component" value="Unassembled WGS sequence"/>
</dbReference>
<reference evidence="2 3" key="1">
    <citation type="submission" date="2018-11" db="EMBL/GenBank/DDBJ databases">
        <authorList>
            <consortium name="Pathogen Informatics"/>
        </authorList>
    </citation>
    <scope>NUCLEOTIDE SEQUENCE [LARGE SCALE GENOMIC DNA]</scope>
</reference>
<sequence length="45" mass="4791">MAGLACSQLVRNCAKLAYGKAGRSMITTDLINEMPGLLRELDGHA</sequence>
<dbReference type="OrthoDB" id="5865024at2759"/>
<protein>
    <recommendedName>
        <fullName evidence="1">YjeF C-terminal domain-containing protein</fullName>
    </recommendedName>
</protein>
<feature type="domain" description="YjeF C-terminal" evidence="1">
    <location>
        <begin position="1"/>
        <end position="41"/>
    </location>
</feature>
<accession>A0A3P7IQ65</accession>
<dbReference type="InterPro" id="IPR000631">
    <property type="entry name" value="CARKD"/>
</dbReference>
<dbReference type="GO" id="GO:0016836">
    <property type="term" value="F:hydro-lyase activity"/>
    <property type="evidence" value="ECO:0007669"/>
    <property type="project" value="InterPro"/>
</dbReference>